<feature type="transmembrane region" description="Helical" evidence="7">
    <location>
        <begin position="251"/>
        <end position="276"/>
    </location>
</feature>
<evidence type="ECO:0000256" key="3">
    <source>
        <dbReference type="ARBA" id="ARBA00022475"/>
    </source>
</evidence>
<feature type="transmembrane region" description="Helical" evidence="7">
    <location>
        <begin position="146"/>
        <end position="167"/>
    </location>
</feature>
<name>A0A9E8HJ63_9ALTE</name>
<keyword evidence="6 7" id="KW-0472">Membrane</keyword>
<gene>
    <name evidence="8" type="ORF">NNL22_03420</name>
</gene>
<feature type="transmembrane region" description="Helical" evidence="7">
    <location>
        <begin position="335"/>
        <end position="358"/>
    </location>
</feature>
<evidence type="ECO:0000256" key="1">
    <source>
        <dbReference type="ARBA" id="ARBA00004429"/>
    </source>
</evidence>
<evidence type="ECO:0000256" key="5">
    <source>
        <dbReference type="ARBA" id="ARBA00022989"/>
    </source>
</evidence>
<feature type="transmembrane region" description="Helical" evidence="7">
    <location>
        <begin position="370"/>
        <end position="395"/>
    </location>
</feature>
<dbReference type="GO" id="GO:0005886">
    <property type="term" value="C:plasma membrane"/>
    <property type="evidence" value="ECO:0007669"/>
    <property type="project" value="UniProtKB-SubCell"/>
</dbReference>
<dbReference type="PANTHER" id="PTHR43549">
    <property type="entry name" value="MULTIDRUG RESISTANCE PROTEIN YPNP-RELATED"/>
    <property type="match status" value="1"/>
</dbReference>
<evidence type="ECO:0000256" key="6">
    <source>
        <dbReference type="ARBA" id="ARBA00023136"/>
    </source>
</evidence>
<feature type="transmembrane region" description="Helical" evidence="7">
    <location>
        <begin position="179"/>
        <end position="198"/>
    </location>
</feature>
<evidence type="ECO:0000313" key="9">
    <source>
        <dbReference type="Proteomes" id="UP001164472"/>
    </source>
</evidence>
<evidence type="ECO:0000256" key="2">
    <source>
        <dbReference type="ARBA" id="ARBA00022448"/>
    </source>
</evidence>
<protein>
    <submittedName>
        <fullName evidence="8">MATE family efflux transporter</fullName>
    </submittedName>
</protein>
<evidence type="ECO:0000256" key="4">
    <source>
        <dbReference type="ARBA" id="ARBA00022692"/>
    </source>
</evidence>
<comment type="subcellular location">
    <subcellularLocation>
        <location evidence="1">Cell inner membrane</location>
        <topology evidence="1">Multi-pass membrane protein</topology>
    </subcellularLocation>
</comment>
<dbReference type="RefSeq" id="WP_251810517.1">
    <property type="nucleotide sequence ID" value="NZ_CP101527.1"/>
</dbReference>
<organism evidence="8 9">
    <name type="scientific">Alkalimarinus sediminis</name>
    <dbReference type="NCBI Taxonomy" id="1632866"/>
    <lineage>
        <taxon>Bacteria</taxon>
        <taxon>Pseudomonadati</taxon>
        <taxon>Pseudomonadota</taxon>
        <taxon>Gammaproteobacteria</taxon>
        <taxon>Alteromonadales</taxon>
        <taxon>Alteromonadaceae</taxon>
        <taxon>Alkalimarinus</taxon>
    </lineage>
</organism>
<feature type="transmembrane region" description="Helical" evidence="7">
    <location>
        <begin position="426"/>
        <end position="445"/>
    </location>
</feature>
<feature type="transmembrane region" description="Helical" evidence="7">
    <location>
        <begin position="34"/>
        <end position="53"/>
    </location>
</feature>
<feature type="transmembrane region" description="Helical" evidence="7">
    <location>
        <begin position="65"/>
        <end position="88"/>
    </location>
</feature>
<keyword evidence="4 7" id="KW-0812">Transmembrane</keyword>
<dbReference type="Proteomes" id="UP001164472">
    <property type="component" value="Chromosome"/>
</dbReference>
<reference evidence="8" key="1">
    <citation type="submission" date="2022-07" db="EMBL/GenBank/DDBJ databases">
        <title>Alkalimarinus sp. nov., isolated from gut of a Alitta virens.</title>
        <authorList>
            <person name="Yang A.I."/>
            <person name="Shin N.-R."/>
        </authorList>
    </citation>
    <scope>NUCLEOTIDE SEQUENCE</scope>
    <source>
        <strain evidence="8">FA028</strain>
    </source>
</reference>
<dbReference type="Pfam" id="PF01554">
    <property type="entry name" value="MatE"/>
    <property type="match status" value="2"/>
</dbReference>
<accession>A0A9E8HJ63</accession>
<dbReference type="NCBIfam" id="TIGR00797">
    <property type="entry name" value="matE"/>
    <property type="match status" value="1"/>
</dbReference>
<dbReference type="InterPro" id="IPR002528">
    <property type="entry name" value="MATE_fam"/>
</dbReference>
<dbReference type="GO" id="GO:0015297">
    <property type="term" value="F:antiporter activity"/>
    <property type="evidence" value="ECO:0007669"/>
    <property type="project" value="InterPro"/>
</dbReference>
<proteinExistence type="predicted"/>
<dbReference type="EMBL" id="CP101527">
    <property type="protein sequence ID" value="UZW75658.1"/>
    <property type="molecule type" value="Genomic_DNA"/>
</dbReference>
<dbReference type="InterPro" id="IPR052031">
    <property type="entry name" value="Membrane_Transporter-Flippase"/>
</dbReference>
<evidence type="ECO:0000313" key="8">
    <source>
        <dbReference type="EMBL" id="UZW75658.1"/>
    </source>
</evidence>
<dbReference type="PANTHER" id="PTHR43549:SF3">
    <property type="entry name" value="MULTIDRUG RESISTANCE PROTEIN YPNP-RELATED"/>
    <property type="match status" value="1"/>
</dbReference>
<dbReference type="InterPro" id="IPR048279">
    <property type="entry name" value="MdtK-like"/>
</dbReference>
<keyword evidence="3" id="KW-1003">Cell membrane</keyword>
<dbReference type="KEGG" id="asem:NNL22_03420"/>
<keyword evidence="9" id="KW-1185">Reference proteome</keyword>
<feature type="transmembrane region" description="Helical" evidence="7">
    <location>
        <begin position="402"/>
        <end position="420"/>
    </location>
</feature>
<dbReference type="AlphaFoldDB" id="A0A9E8HJ63"/>
<feature type="transmembrane region" description="Helical" evidence="7">
    <location>
        <begin position="296"/>
        <end position="314"/>
    </location>
</feature>
<sequence length="457" mass="48858">MTTQSPNTTPRKKSSARLTQGPVDKTLISLSRHMALGIISIIFINVVDTFYVGQLGAKELAAISFTFPVTMIVISLAMGLSVGTSALVSRAIGSGNQDHVKRLTTDCLGLAFILVFLVALTGYLTIDATFMLLGASIQQIGLIHTYMSVWYIGVGLVVIPMVGNSAIRATGDTKTPSRVMLVAAAVNIILDPLLIFGIGPFPRLELTGAALATLISYSLTFLFSIWVLGVREKMLTFVLPTLKELWHSWQSLFKLAIPAAATNMMAPITIGILTHLAASYGDSAVAALGVGTRIESLAMIGVMALSSVLTPFIGQNWGAKKHQRVQQSLHFAIKFALLWGASLCVLLAISAPVIARLFSDNPDVIGLIEMFLRVVPISYAGMGLIIVTSATYNAFHQPKQAASLVLTRLFVLMVPLSLIGAQLWGIVGIFAGVMIANMLAGVLAFTKLRAKIHVLEP</sequence>
<dbReference type="PIRSF" id="PIRSF006603">
    <property type="entry name" value="DinF"/>
    <property type="match status" value="1"/>
</dbReference>
<dbReference type="GO" id="GO:0042910">
    <property type="term" value="F:xenobiotic transmembrane transporter activity"/>
    <property type="evidence" value="ECO:0007669"/>
    <property type="project" value="InterPro"/>
</dbReference>
<feature type="transmembrane region" description="Helical" evidence="7">
    <location>
        <begin position="108"/>
        <end position="126"/>
    </location>
</feature>
<feature type="transmembrane region" description="Helical" evidence="7">
    <location>
        <begin position="210"/>
        <end position="230"/>
    </location>
</feature>
<evidence type="ECO:0000256" key="7">
    <source>
        <dbReference type="SAM" id="Phobius"/>
    </source>
</evidence>
<keyword evidence="5 7" id="KW-1133">Transmembrane helix</keyword>
<keyword evidence="2" id="KW-0813">Transport</keyword>